<evidence type="ECO:0000256" key="1">
    <source>
        <dbReference type="SAM" id="Phobius"/>
    </source>
</evidence>
<feature type="transmembrane region" description="Helical" evidence="1">
    <location>
        <begin position="70"/>
        <end position="95"/>
    </location>
</feature>
<sequence length="126" mass="14699">MSIEQLRDQEEALRTEIRQLSAEQRSQYHRLERQRLKDPDTYAVLNYFFIAGLHHFYLGNKPRGILNLAVMLFGFLMLPVFAPLGIILLVGIFVVELPQLFKSQQIVYAHNIEKMRKILAEVRSEG</sequence>
<dbReference type="EMBL" id="PIQF01000003">
    <property type="protein sequence ID" value="RUO75324.1"/>
    <property type="molecule type" value="Genomic_DNA"/>
</dbReference>
<evidence type="ECO:0000313" key="2">
    <source>
        <dbReference type="EMBL" id="RUO75324.1"/>
    </source>
</evidence>
<dbReference type="OrthoDB" id="5768428at2"/>
<accession>A0A432ZBN1</accession>
<evidence type="ECO:0000313" key="3">
    <source>
        <dbReference type="Proteomes" id="UP000287908"/>
    </source>
</evidence>
<organism evidence="2 3">
    <name type="scientific">Idiomarina seosinensis</name>
    <dbReference type="NCBI Taxonomy" id="281739"/>
    <lineage>
        <taxon>Bacteria</taxon>
        <taxon>Pseudomonadati</taxon>
        <taxon>Pseudomonadota</taxon>
        <taxon>Gammaproteobacteria</taxon>
        <taxon>Alteromonadales</taxon>
        <taxon>Idiomarinaceae</taxon>
        <taxon>Idiomarina</taxon>
    </lineage>
</organism>
<evidence type="ECO:0008006" key="4">
    <source>
        <dbReference type="Google" id="ProtNLM"/>
    </source>
</evidence>
<dbReference type="Proteomes" id="UP000287908">
    <property type="component" value="Unassembled WGS sequence"/>
</dbReference>
<feature type="transmembrane region" description="Helical" evidence="1">
    <location>
        <begin position="40"/>
        <end position="58"/>
    </location>
</feature>
<dbReference type="AlphaFoldDB" id="A0A432ZBN1"/>
<name>A0A432ZBN1_9GAMM</name>
<gene>
    <name evidence="2" type="ORF">CWI81_10145</name>
</gene>
<comment type="caution">
    <text evidence="2">The sequence shown here is derived from an EMBL/GenBank/DDBJ whole genome shotgun (WGS) entry which is preliminary data.</text>
</comment>
<keyword evidence="3" id="KW-1185">Reference proteome</keyword>
<dbReference type="RefSeq" id="WP_126785197.1">
    <property type="nucleotide sequence ID" value="NZ_PIQF01000003.1"/>
</dbReference>
<keyword evidence="1" id="KW-0812">Transmembrane</keyword>
<keyword evidence="1" id="KW-1133">Transmembrane helix</keyword>
<keyword evidence="1" id="KW-0472">Membrane</keyword>
<proteinExistence type="predicted"/>
<protein>
    <recommendedName>
        <fullName evidence="4">TM2 domain-containing protein</fullName>
    </recommendedName>
</protein>
<reference evidence="2 3" key="1">
    <citation type="journal article" date="2011" name="Front. Microbiol.">
        <title>Genomic signatures of strain selection and enhancement in Bacillus atrophaeus var. globigii, a historical biowarfare simulant.</title>
        <authorList>
            <person name="Gibbons H.S."/>
            <person name="Broomall S.M."/>
            <person name="McNew L.A."/>
            <person name="Daligault H."/>
            <person name="Chapman C."/>
            <person name="Bruce D."/>
            <person name="Karavis M."/>
            <person name="Krepps M."/>
            <person name="McGregor P.A."/>
            <person name="Hong C."/>
            <person name="Park K.H."/>
            <person name="Akmal A."/>
            <person name="Feldman A."/>
            <person name="Lin J.S."/>
            <person name="Chang W.E."/>
            <person name="Higgs B.W."/>
            <person name="Demirev P."/>
            <person name="Lindquist J."/>
            <person name="Liem A."/>
            <person name="Fochler E."/>
            <person name="Read T.D."/>
            <person name="Tapia R."/>
            <person name="Johnson S."/>
            <person name="Bishop-Lilly K.A."/>
            <person name="Detter C."/>
            <person name="Han C."/>
            <person name="Sozhamannan S."/>
            <person name="Rosenzweig C.N."/>
            <person name="Skowronski E.W."/>
        </authorList>
    </citation>
    <scope>NUCLEOTIDE SEQUENCE [LARGE SCALE GENOMIC DNA]</scope>
    <source>
        <strain evidence="2 3">CL-SP19</strain>
    </source>
</reference>